<dbReference type="GO" id="GO:0006888">
    <property type="term" value="P:endoplasmic reticulum to Golgi vesicle-mediated transport"/>
    <property type="evidence" value="ECO:0007669"/>
    <property type="project" value="UniProtKB-UniRule"/>
</dbReference>
<evidence type="ECO:0000256" key="6">
    <source>
        <dbReference type="ARBA" id="ARBA00022892"/>
    </source>
</evidence>
<keyword evidence="4 10" id="KW-0677">Repeat</keyword>
<comment type="function">
    <text evidence="10">Guanine nucleotide-exchange factor (GEF) required for the formation or budding of transport vesicles from the ER.</text>
</comment>
<evidence type="ECO:0000256" key="4">
    <source>
        <dbReference type="ARBA" id="ARBA00022737"/>
    </source>
</evidence>
<evidence type="ECO:0000256" key="7">
    <source>
        <dbReference type="ARBA" id="ARBA00022927"/>
    </source>
</evidence>
<feature type="transmembrane region" description="Helical" evidence="10">
    <location>
        <begin position="442"/>
        <end position="462"/>
    </location>
</feature>
<dbReference type="GO" id="GO:0000139">
    <property type="term" value="C:Golgi membrane"/>
    <property type="evidence" value="ECO:0007669"/>
    <property type="project" value="UniProtKB-SubCell"/>
</dbReference>
<dbReference type="Gene3D" id="2.130.10.10">
    <property type="entry name" value="YVTN repeat-like/Quinoprotein amine dehydrogenase"/>
    <property type="match status" value="1"/>
</dbReference>
<reference evidence="11" key="1">
    <citation type="journal article" date="2021" name="Nat. Commun.">
        <title>Genetic determinants of endophytism in the Arabidopsis root mycobiome.</title>
        <authorList>
            <person name="Mesny F."/>
            <person name="Miyauchi S."/>
            <person name="Thiergart T."/>
            <person name="Pickel B."/>
            <person name="Atanasova L."/>
            <person name="Karlsson M."/>
            <person name="Huettel B."/>
            <person name="Barry K.W."/>
            <person name="Haridas S."/>
            <person name="Chen C."/>
            <person name="Bauer D."/>
            <person name="Andreopoulos W."/>
            <person name="Pangilinan J."/>
            <person name="LaButti K."/>
            <person name="Riley R."/>
            <person name="Lipzen A."/>
            <person name="Clum A."/>
            <person name="Drula E."/>
            <person name="Henrissat B."/>
            <person name="Kohler A."/>
            <person name="Grigoriev I.V."/>
            <person name="Martin F.M."/>
            <person name="Hacquard S."/>
        </authorList>
    </citation>
    <scope>NUCLEOTIDE SEQUENCE</scope>
    <source>
        <strain evidence="11">MPI-CAGE-CH-0243</strain>
    </source>
</reference>
<keyword evidence="3 10" id="KW-0812">Transmembrane</keyword>
<keyword evidence="12" id="KW-1185">Reference proteome</keyword>
<dbReference type="Proteomes" id="UP000700596">
    <property type="component" value="Unassembled WGS sequence"/>
</dbReference>
<dbReference type="PANTHER" id="PTHR23284:SF0">
    <property type="entry name" value="PROLACTIN REGULATORY ELEMENT-BINDING PROTEIN"/>
    <property type="match status" value="1"/>
</dbReference>
<evidence type="ECO:0000256" key="3">
    <source>
        <dbReference type="ARBA" id="ARBA00022692"/>
    </source>
</evidence>
<keyword evidence="2 10" id="KW-0853">WD repeat</keyword>
<dbReference type="InterPro" id="IPR045260">
    <property type="entry name" value="Sec12-like"/>
</dbReference>
<dbReference type="GO" id="GO:0015031">
    <property type="term" value="P:protein transport"/>
    <property type="evidence" value="ECO:0007669"/>
    <property type="project" value="UniProtKB-KW"/>
</dbReference>
<keyword evidence="1 10" id="KW-0813">Transport</keyword>
<dbReference type="AlphaFoldDB" id="A0A9P9EJC7"/>
<dbReference type="GO" id="GO:0005085">
    <property type="term" value="F:guanyl-nucleotide exchange factor activity"/>
    <property type="evidence" value="ECO:0007669"/>
    <property type="project" value="InterPro"/>
</dbReference>
<comment type="subcellular location">
    <subcellularLocation>
        <location evidence="10">Endoplasmic reticulum membrane</location>
        <topology evidence="10">Single-pass type II membrane protein</topology>
    </subcellularLocation>
    <subcellularLocation>
        <location evidence="10">Golgi apparatus membrane</location>
        <topology evidence="10">Single-pass type II membrane protein</topology>
    </subcellularLocation>
</comment>
<dbReference type="GO" id="GO:0005789">
    <property type="term" value="C:endoplasmic reticulum membrane"/>
    <property type="evidence" value="ECO:0007669"/>
    <property type="project" value="UniProtKB-SubCell"/>
</dbReference>
<dbReference type="OrthoDB" id="16538at2759"/>
<name>A0A9P9EJC7_9PLEO</name>
<gene>
    <name evidence="11" type="ORF">B0J11DRAFT_516470</name>
</gene>
<evidence type="ECO:0000256" key="2">
    <source>
        <dbReference type="ARBA" id="ARBA00022574"/>
    </source>
</evidence>
<protein>
    <recommendedName>
        <fullName evidence="10">Guanine nucleotide-exchange factor SEC12</fullName>
    </recommendedName>
</protein>
<keyword evidence="9 10" id="KW-0472">Membrane</keyword>
<proteinExistence type="inferred from homology"/>
<evidence type="ECO:0000313" key="12">
    <source>
        <dbReference type="Proteomes" id="UP000700596"/>
    </source>
</evidence>
<evidence type="ECO:0000256" key="9">
    <source>
        <dbReference type="ARBA" id="ARBA00023136"/>
    </source>
</evidence>
<keyword evidence="8 10" id="KW-1133">Transmembrane helix</keyword>
<evidence type="ECO:0000256" key="8">
    <source>
        <dbReference type="ARBA" id="ARBA00022989"/>
    </source>
</evidence>
<keyword evidence="6" id="KW-0931">ER-Golgi transport</keyword>
<sequence>MSQTTVSKAETKYPIFAATFAYNNPAILAVAGGGGAGRSGVPNAISVFDTSSRSPNLEPIAEIDLSRDEDSITCLANLATKNGVILYAGINSTEAERLKGKNEHFRSFEVTYPSKSAGSSVGEKTGDGKLQFLSKTAVLKSPSNEVAKKEAYQRLIRLSPPKPGKAGAKRIGVIASSLAGDENEVVVFPATSTKPAASEIIQRIPLAKGQEANDIDIREVDDGHFHVLYATDYSVYLSSIENQQKSVRKVYEIPHSDLSEKKGRSKVRGLRILSPSHILLLVNLHNRTGVELLVLRLYEEGMGSIIMRKRLPRHIKAAVDMDVALLDSDKKDAYQAVVAVGGHDCSLSIFTIDYNGSSRNSLGKFISFATYRDVHPFQMTKVVFSPFFAPITSSTGKAKPQYLRVASTSLGNSVSVETFELKTTSSNAGTRHILQSASSARIYTVITTVATAFIVLMFALMVQSLIDPEGNLTKNIIPASFRNSASGLQPPGVVFDAAHSASAKIEAAADGVKVPVVKTSNRIRDLLHLHHPSKGADAQRKALVIHDDPDTKSTLSTELHADTEEVVKRHTEAKTWDELSHAEQKKWKNKLVDAGVWAVEEGETILKGIFFSEMGGIVRHVAEAALA</sequence>
<comment type="similarity">
    <text evidence="10">Belongs to the WD repeat SEC12 family.</text>
</comment>
<evidence type="ECO:0000256" key="1">
    <source>
        <dbReference type="ARBA" id="ARBA00022448"/>
    </source>
</evidence>
<evidence type="ECO:0000256" key="5">
    <source>
        <dbReference type="ARBA" id="ARBA00022824"/>
    </source>
</evidence>
<organism evidence="11 12">
    <name type="scientific">Dendryphion nanum</name>
    <dbReference type="NCBI Taxonomy" id="256645"/>
    <lineage>
        <taxon>Eukaryota</taxon>
        <taxon>Fungi</taxon>
        <taxon>Dikarya</taxon>
        <taxon>Ascomycota</taxon>
        <taxon>Pezizomycotina</taxon>
        <taxon>Dothideomycetes</taxon>
        <taxon>Pleosporomycetidae</taxon>
        <taxon>Pleosporales</taxon>
        <taxon>Torulaceae</taxon>
        <taxon>Dendryphion</taxon>
    </lineage>
</organism>
<evidence type="ECO:0000313" key="11">
    <source>
        <dbReference type="EMBL" id="KAH7139275.1"/>
    </source>
</evidence>
<accession>A0A9P9EJC7</accession>
<dbReference type="GO" id="GO:0003400">
    <property type="term" value="P:regulation of COPII vesicle coating"/>
    <property type="evidence" value="ECO:0007669"/>
    <property type="project" value="UniProtKB-UniRule"/>
</dbReference>
<dbReference type="InterPro" id="IPR015943">
    <property type="entry name" value="WD40/YVTN_repeat-like_dom_sf"/>
</dbReference>
<keyword evidence="7 10" id="KW-0653">Protein transport</keyword>
<keyword evidence="5 10" id="KW-0256">Endoplasmic reticulum</keyword>
<dbReference type="PANTHER" id="PTHR23284">
    <property type="entry name" value="PROLACTIN REGULATORY ELEMENT BINDING PROTEIN"/>
    <property type="match status" value="1"/>
</dbReference>
<evidence type="ECO:0000256" key="10">
    <source>
        <dbReference type="RuleBase" id="RU369019"/>
    </source>
</evidence>
<comment type="caution">
    <text evidence="11">The sequence shown here is derived from an EMBL/GenBank/DDBJ whole genome shotgun (WGS) entry which is preliminary data.</text>
</comment>
<dbReference type="EMBL" id="JAGMWT010000001">
    <property type="protein sequence ID" value="KAH7139275.1"/>
    <property type="molecule type" value="Genomic_DNA"/>
</dbReference>